<name>A0A9D4KH63_DREPO</name>
<dbReference type="AlphaFoldDB" id="A0A9D4KH63"/>
<accession>A0A9D4KH63</accession>
<protein>
    <submittedName>
        <fullName evidence="1">Uncharacterized protein</fullName>
    </submittedName>
</protein>
<organism evidence="1 2">
    <name type="scientific">Dreissena polymorpha</name>
    <name type="common">Zebra mussel</name>
    <name type="synonym">Mytilus polymorpha</name>
    <dbReference type="NCBI Taxonomy" id="45954"/>
    <lineage>
        <taxon>Eukaryota</taxon>
        <taxon>Metazoa</taxon>
        <taxon>Spiralia</taxon>
        <taxon>Lophotrochozoa</taxon>
        <taxon>Mollusca</taxon>
        <taxon>Bivalvia</taxon>
        <taxon>Autobranchia</taxon>
        <taxon>Heteroconchia</taxon>
        <taxon>Euheterodonta</taxon>
        <taxon>Imparidentia</taxon>
        <taxon>Neoheterodontei</taxon>
        <taxon>Myida</taxon>
        <taxon>Dreissenoidea</taxon>
        <taxon>Dreissenidae</taxon>
        <taxon>Dreissena</taxon>
    </lineage>
</organism>
<proteinExistence type="predicted"/>
<comment type="caution">
    <text evidence="1">The sequence shown here is derived from an EMBL/GenBank/DDBJ whole genome shotgun (WGS) entry which is preliminary data.</text>
</comment>
<dbReference type="Proteomes" id="UP000828390">
    <property type="component" value="Unassembled WGS sequence"/>
</dbReference>
<evidence type="ECO:0000313" key="2">
    <source>
        <dbReference type="Proteomes" id="UP000828390"/>
    </source>
</evidence>
<keyword evidence="2" id="KW-1185">Reference proteome</keyword>
<evidence type="ECO:0000313" key="1">
    <source>
        <dbReference type="EMBL" id="KAH3839827.1"/>
    </source>
</evidence>
<dbReference type="EMBL" id="JAIWYP010000004">
    <property type="protein sequence ID" value="KAH3839827.1"/>
    <property type="molecule type" value="Genomic_DNA"/>
</dbReference>
<sequence length="129" mass="14434">MVDHTEVDLYTGELDLFHAIVLEVAEQMAAVENVIFANGIKSGDIVVMCISSSVLATCSTYTISTRTLKLTYMVAMSIYCDCHQEMLDISRPMLEESTKRNDILREISASLKFTAGKTYLDSFLDQTNF</sequence>
<reference evidence="1" key="2">
    <citation type="submission" date="2020-11" db="EMBL/GenBank/DDBJ databases">
        <authorList>
            <person name="McCartney M.A."/>
            <person name="Auch B."/>
            <person name="Kono T."/>
            <person name="Mallez S."/>
            <person name="Becker A."/>
            <person name="Gohl D.M."/>
            <person name="Silverstein K.A.T."/>
            <person name="Koren S."/>
            <person name="Bechman K.B."/>
            <person name="Herman A."/>
            <person name="Abrahante J.E."/>
            <person name="Garbe J."/>
        </authorList>
    </citation>
    <scope>NUCLEOTIDE SEQUENCE</scope>
    <source>
        <strain evidence="1">Duluth1</strain>
        <tissue evidence="1">Whole animal</tissue>
    </source>
</reference>
<gene>
    <name evidence="1" type="ORF">DPMN_113264</name>
</gene>
<reference evidence="1" key="1">
    <citation type="journal article" date="2019" name="bioRxiv">
        <title>The Genome of the Zebra Mussel, Dreissena polymorpha: A Resource for Invasive Species Research.</title>
        <authorList>
            <person name="McCartney M.A."/>
            <person name="Auch B."/>
            <person name="Kono T."/>
            <person name="Mallez S."/>
            <person name="Zhang Y."/>
            <person name="Obille A."/>
            <person name="Becker A."/>
            <person name="Abrahante J.E."/>
            <person name="Garbe J."/>
            <person name="Badalamenti J.P."/>
            <person name="Herman A."/>
            <person name="Mangelson H."/>
            <person name="Liachko I."/>
            <person name="Sullivan S."/>
            <person name="Sone E.D."/>
            <person name="Koren S."/>
            <person name="Silverstein K.A.T."/>
            <person name="Beckman K.B."/>
            <person name="Gohl D.M."/>
        </authorList>
    </citation>
    <scope>NUCLEOTIDE SEQUENCE</scope>
    <source>
        <strain evidence="1">Duluth1</strain>
        <tissue evidence="1">Whole animal</tissue>
    </source>
</reference>